<dbReference type="Pfam" id="PF21821">
    <property type="entry name" value="Dit_like"/>
    <property type="match status" value="1"/>
</dbReference>
<accession>A0A8T9IEN3</accession>
<protein>
    <recommendedName>
        <fullName evidence="2">Dit-like phage tail protein N-terminal domain-containing protein</fullName>
    </recommendedName>
</protein>
<proteinExistence type="predicted"/>
<gene>
    <name evidence="3" type="ORF">MOV10_14175</name>
</gene>
<feature type="compositionally biased region" description="Low complexity" evidence="1">
    <location>
        <begin position="142"/>
        <end position="155"/>
    </location>
</feature>
<organism evidence="3">
    <name type="scientific">Salmonella enterica subsp. enterica serovar Abeokuta</name>
    <dbReference type="NCBI Taxonomy" id="2926665"/>
    <lineage>
        <taxon>Bacteria</taxon>
        <taxon>Pseudomonadati</taxon>
        <taxon>Pseudomonadota</taxon>
        <taxon>Gammaproteobacteria</taxon>
        <taxon>Enterobacterales</taxon>
        <taxon>Enterobacteriaceae</taxon>
        <taxon>Salmonella</taxon>
    </lineage>
</organism>
<evidence type="ECO:0000256" key="1">
    <source>
        <dbReference type="SAM" id="MobiDB-lite"/>
    </source>
</evidence>
<dbReference type="AlphaFoldDB" id="A0A8T9IEN3"/>
<name>A0A8T9IEN3_SALET</name>
<feature type="domain" description="Dit-like phage tail protein N-terminal" evidence="2">
    <location>
        <begin position="30"/>
        <end position="132"/>
    </location>
</feature>
<feature type="region of interest" description="Disordered" evidence="1">
    <location>
        <begin position="131"/>
        <end position="180"/>
    </location>
</feature>
<evidence type="ECO:0000313" key="3">
    <source>
        <dbReference type="EMBL" id="UNO32285.1"/>
    </source>
</evidence>
<evidence type="ECO:0000259" key="2">
    <source>
        <dbReference type="Pfam" id="PF21821"/>
    </source>
</evidence>
<dbReference type="EMBL" id="CP093445">
    <property type="protein sequence ID" value="UNO32285.1"/>
    <property type="molecule type" value="Genomic_DNA"/>
</dbReference>
<sequence>MGTLTITDVVAVLDSSFRQVFPDARPVKATIKEEAKAMQHPVENGASVVDHRVILPVEIKLSLILAGDAYRDVYQQIRQYWLRGDLLSVQTMTGTYQNMMISGMPHDETPELIDSIPMEISLIEEKIAATKFSSSSGGGAKGTPSSPRDSPTTPRGQQQGETPSDEKQNSGESTLHDILF</sequence>
<dbReference type="RefSeq" id="WP_242105125.1">
    <property type="nucleotide sequence ID" value="NZ_CP093445.1"/>
</dbReference>
<dbReference type="InterPro" id="IPR048494">
    <property type="entry name" value="Dit-like_N"/>
</dbReference>
<reference evidence="3" key="1">
    <citation type="submission" date="2022-03" db="EMBL/GenBank/DDBJ databases">
        <title>Genome Sequence of a New Salmonella enterica Strain (Salmonella Abeokuta) isolated from Poultry Feed in Nigeria.</title>
        <authorList>
            <person name="Fagbamila I."/>
            <person name="Barco L."/>
            <person name="Monorella C."/>
            <person name="Beld M.V.D."/>
            <person name="Mooijman K."/>
            <person name="Hernandez-Segura A."/>
            <person name="Orsini M."/>
            <person name="Ajayi O."/>
            <person name="Ngulukun S."/>
            <person name="Jambalang A.-R."/>
            <person name="Sati N."/>
            <person name="Emmennaa P."/>
            <person name="Ankeli P."/>
            <person name="Muhammad M."/>
        </authorList>
    </citation>
    <scope>NUCLEOTIDE SEQUENCE</scope>
    <source>
        <strain evidence="3">OG19FER4</strain>
    </source>
</reference>